<dbReference type="OrthoDB" id="5874710at2759"/>
<gene>
    <name evidence="1" type="primary">Cnig_chr_I.g3886</name>
    <name evidence="1" type="ORF">B9Z55_003886</name>
</gene>
<reference evidence="2" key="1">
    <citation type="submission" date="2017-10" db="EMBL/GenBank/DDBJ databases">
        <title>Rapid genome shrinkage in a self-fertile nematode reveals novel sperm competition proteins.</title>
        <authorList>
            <person name="Yin D."/>
            <person name="Schwarz E.M."/>
            <person name="Thomas C.G."/>
            <person name="Felde R.L."/>
            <person name="Korf I.F."/>
            <person name="Cutter A.D."/>
            <person name="Schartner C.M."/>
            <person name="Ralston E.J."/>
            <person name="Meyer B.J."/>
            <person name="Haag E.S."/>
        </authorList>
    </citation>
    <scope>NUCLEOTIDE SEQUENCE [LARGE SCALE GENOMIC DNA]</scope>
    <source>
        <strain evidence="2">JU1422</strain>
    </source>
</reference>
<dbReference type="STRING" id="1611254.A0A2G5VSN7"/>
<sequence length="414" mass="48870">MATERNKELTRDIRRYVNDAVRNDRRIGVPDEMQTSDDSHPLTMNPRNHINGIPPELLAKILSYVGTKSFNPPPPQYLHYLTANSKKYLEMKSGSFRYFLPKENSVWYLKKEKYAVRNLLSLKRVCSHFKDVIENMTPEKEYDIVMVDLKFQSCEDSSAVTMYKYGGTGANKPATHLARISRLSADTHLAKFERIRNIVIADMELAEGIFEKILQMDLSHLKQISFERWRAVTMENGRDYLNRFKASLPENVVLEPKDLTRLLVNSNSTFRSKEHDRNRHILKVKNRQERREFRTFRTINTIHNILCSQTHRKHRKHAYRDKSSIIKYKKDLRKLLFSKLGKKKSRQLHECGVFHFEKCYQMLQKTMPKSQRKLVFHLKMLKKISSKKSMSVAEEKQIIQEVAEVKKRESQLHN</sequence>
<proteinExistence type="predicted"/>
<evidence type="ECO:0008006" key="3">
    <source>
        <dbReference type="Google" id="ProtNLM"/>
    </source>
</evidence>
<accession>A0A2G5VSN7</accession>
<evidence type="ECO:0000313" key="1">
    <source>
        <dbReference type="EMBL" id="PIC54772.1"/>
    </source>
</evidence>
<comment type="caution">
    <text evidence="1">The sequence shown here is derived from an EMBL/GenBank/DDBJ whole genome shotgun (WGS) entry which is preliminary data.</text>
</comment>
<dbReference type="Proteomes" id="UP000230233">
    <property type="component" value="Chromosome I"/>
</dbReference>
<evidence type="ECO:0000313" key="2">
    <source>
        <dbReference type="Proteomes" id="UP000230233"/>
    </source>
</evidence>
<name>A0A2G5VSN7_9PELO</name>
<dbReference type="AlphaFoldDB" id="A0A2G5VSN7"/>
<dbReference type="EMBL" id="PDUG01000001">
    <property type="protein sequence ID" value="PIC54772.1"/>
    <property type="molecule type" value="Genomic_DNA"/>
</dbReference>
<protein>
    <recommendedName>
        <fullName evidence="3">F-box domain-containing protein</fullName>
    </recommendedName>
</protein>
<keyword evidence="2" id="KW-1185">Reference proteome</keyword>
<organism evidence="1 2">
    <name type="scientific">Caenorhabditis nigoni</name>
    <dbReference type="NCBI Taxonomy" id="1611254"/>
    <lineage>
        <taxon>Eukaryota</taxon>
        <taxon>Metazoa</taxon>
        <taxon>Ecdysozoa</taxon>
        <taxon>Nematoda</taxon>
        <taxon>Chromadorea</taxon>
        <taxon>Rhabditida</taxon>
        <taxon>Rhabditina</taxon>
        <taxon>Rhabditomorpha</taxon>
        <taxon>Rhabditoidea</taxon>
        <taxon>Rhabditidae</taxon>
        <taxon>Peloderinae</taxon>
        <taxon>Caenorhabditis</taxon>
    </lineage>
</organism>